<reference evidence="2 3" key="1">
    <citation type="submission" date="2021-03" db="EMBL/GenBank/DDBJ databases">
        <title>Genomic Encyclopedia of Type Strains, Phase IV (KMG-IV): sequencing the most valuable type-strain genomes for metagenomic binning, comparative biology and taxonomic classification.</title>
        <authorList>
            <person name="Goeker M."/>
        </authorList>
    </citation>
    <scope>NUCLEOTIDE SEQUENCE [LARGE SCALE GENOMIC DNA]</scope>
    <source>
        <strain evidence="2 3">DSM 13372</strain>
    </source>
</reference>
<feature type="region of interest" description="Disordered" evidence="1">
    <location>
        <begin position="70"/>
        <end position="90"/>
    </location>
</feature>
<gene>
    <name evidence="2" type="ORF">J2Z31_000666</name>
</gene>
<proteinExistence type="predicted"/>
<evidence type="ECO:0000313" key="3">
    <source>
        <dbReference type="Proteomes" id="UP000730739"/>
    </source>
</evidence>
<feature type="region of interest" description="Disordered" evidence="1">
    <location>
        <begin position="1"/>
        <end position="25"/>
    </location>
</feature>
<evidence type="ECO:0008006" key="4">
    <source>
        <dbReference type="Google" id="ProtNLM"/>
    </source>
</evidence>
<evidence type="ECO:0000256" key="1">
    <source>
        <dbReference type="SAM" id="MobiDB-lite"/>
    </source>
</evidence>
<keyword evidence="3" id="KW-1185">Reference proteome</keyword>
<organism evidence="2 3">
    <name type="scientific">Sinorhizobium kostiense</name>
    <dbReference type="NCBI Taxonomy" id="76747"/>
    <lineage>
        <taxon>Bacteria</taxon>
        <taxon>Pseudomonadati</taxon>
        <taxon>Pseudomonadota</taxon>
        <taxon>Alphaproteobacteria</taxon>
        <taxon>Hyphomicrobiales</taxon>
        <taxon>Rhizobiaceae</taxon>
        <taxon>Sinorhizobium/Ensifer group</taxon>
        <taxon>Sinorhizobium</taxon>
    </lineage>
</organism>
<accession>A0ABS4QVI7</accession>
<comment type="caution">
    <text evidence="2">The sequence shown here is derived from an EMBL/GenBank/DDBJ whole genome shotgun (WGS) entry which is preliminary data.</text>
</comment>
<dbReference type="Proteomes" id="UP000730739">
    <property type="component" value="Unassembled WGS sequence"/>
</dbReference>
<sequence>MESAELSEVASIPPSALPGISPTRGEIGKVQTLSTLLRQHWPHYRRFSPQWDKVAQDGASPISPLVGEMPGRAEGGAPHPRQLRFGWSGQ</sequence>
<dbReference type="EMBL" id="JAGILA010000001">
    <property type="protein sequence ID" value="MBP2234176.1"/>
    <property type="molecule type" value="Genomic_DNA"/>
</dbReference>
<protein>
    <recommendedName>
        <fullName evidence="4">Lytic murein transglycosylase</fullName>
    </recommendedName>
</protein>
<name>A0ABS4QVI7_9HYPH</name>
<evidence type="ECO:0000313" key="2">
    <source>
        <dbReference type="EMBL" id="MBP2234176.1"/>
    </source>
</evidence>